<evidence type="ECO:0000313" key="2">
    <source>
        <dbReference type="Proteomes" id="UP001165064"/>
    </source>
</evidence>
<reference evidence="1" key="1">
    <citation type="submission" date="2023-04" db="EMBL/GenBank/DDBJ databases">
        <title>Ambrosiozyma monospora NBRC 10751.</title>
        <authorList>
            <person name="Ichikawa N."/>
            <person name="Sato H."/>
            <person name="Tonouchi N."/>
        </authorList>
    </citation>
    <scope>NUCLEOTIDE SEQUENCE</scope>
    <source>
        <strain evidence="1">NBRC 10751</strain>
    </source>
</reference>
<protein>
    <submittedName>
        <fullName evidence="1">Unnamed protein product</fullName>
    </submittedName>
</protein>
<dbReference type="Proteomes" id="UP001165064">
    <property type="component" value="Unassembled WGS sequence"/>
</dbReference>
<sequence length="176" mass="19100">MGLLYTEHFNTNPHNQPKYYSGWDFPPTPTTNYKLSPFLNNYYNYNYNTSFPGSDLDERNKSRANSSYYFSSIGGRSSTGSSSGAGTSSFSSPYSSRVSSLYGPSRSQQQQQHNYSYSNSSTASSSSVASYSTSASSVASIYNDPTTVYFDPKFRSSRSYSSTSASASASATGSVS</sequence>
<dbReference type="EMBL" id="BSXS01012320">
    <property type="protein sequence ID" value="GMF02117.1"/>
    <property type="molecule type" value="Genomic_DNA"/>
</dbReference>
<comment type="caution">
    <text evidence="1">The sequence shown here is derived from an EMBL/GenBank/DDBJ whole genome shotgun (WGS) entry which is preliminary data.</text>
</comment>
<evidence type="ECO:0000313" key="1">
    <source>
        <dbReference type="EMBL" id="GMF02117.1"/>
    </source>
</evidence>
<proteinExistence type="predicted"/>
<name>A0ACB5U7I1_AMBMO</name>
<gene>
    <name evidence="1" type="ORF">Amon02_001136200</name>
</gene>
<accession>A0ACB5U7I1</accession>
<organism evidence="1 2">
    <name type="scientific">Ambrosiozyma monospora</name>
    <name type="common">Yeast</name>
    <name type="synonym">Endomycopsis monosporus</name>
    <dbReference type="NCBI Taxonomy" id="43982"/>
    <lineage>
        <taxon>Eukaryota</taxon>
        <taxon>Fungi</taxon>
        <taxon>Dikarya</taxon>
        <taxon>Ascomycota</taxon>
        <taxon>Saccharomycotina</taxon>
        <taxon>Pichiomycetes</taxon>
        <taxon>Pichiales</taxon>
        <taxon>Pichiaceae</taxon>
        <taxon>Ambrosiozyma</taxon>
    </lineage>
</organism>
<keyword evidence="2" id="KW-1185">Reference proteome</keyword>